<evidence type="ECO:0000313" key="1">
    <source>
        <dbReference type="EMBL" id="MBD8035717.1"/>
    </source>
</evidence>
<dbReference type="EMBL" id="JACSPZ010000001">
    <property type="protein sequence ID" value="MBD8035717.1"/>
    <property type="molecule type" value="Genomic_DNA"/>
</dbReference>
<keyword evidence="2" id="KW-1185">Reference proteome</keyword>
<gene>
    <name evidence="1" type="ORF">H9635_03120</name>
</gene>
<protein>
    <recommendedName>
        <fullName evidence="3">YviE</fullName>
    </recommendedName>
</protein>
<reference evidence="1 2" key="1">
    <citation type="submission" date="2020-08" db="EMBL/GenBank/DDBJ databases">
        <title>A Genomic Blueprint of the Chicken Gut Microbiome.</title>
        <authorList>
            <person name="Gilroy R."/>
            <person name="Ravi A."/>
            <person name="Getino M."/>
            <person name="Pursley I."/>
            <person name="Horton D.L."/>
            <person name="Alikhan N.-F."/>
            <person name="Baker D."/>
            <person name="Gharbi K."/>
            <person name="Hall N."/>
            <person name="Watson M."/>
            <person name="Adriaenssens E.M."/>
            <person name="Foster-Nyarko E."/>
            <person name="Jarju S."/>
            <person name="Secka A."/>
            <person name="Antonio M."/>
            <person name="Oren A."/>
            <person name="Chaudhuri R."/>
            <person name="La Ragione R.M."/>
            <person name="Hildebrand F."/>
            <person name="Pallen M.J."/>
        </authorList>
    </citation>
    <scope>NUCLEOTIDE SEQUENCE [LARGE SCALE GENOMIC DNA]</scope>
    <source>
        <strain evidence="1 2">A46</strain>
    </source>
</reference>
<evidence type="ECO:0000313" key="2">
    <source>
        <dbReference type="Proteomes" id="UP000619101"/>
    </source>
</evidence>
<name>A0ABR8XUV6_9BACL</name>
<accession>A0ABR8XUV6</accession>
<sequence>MRFPQIQISTTDIQMDYRITKPFQQIRQRPADLKISQPAATVQINTTNAKLDINMDQMWRDLGSKPVGEFIKEYAQMGRQEMLKGMSRRMGEGRQIMMSAGKDQGRATIQNISKQNHGTERPGPYNIKFIPSIGSVKVNITPGTTDVYIERNAPKIDVKVNKPQMDFTYGKVSGKMLVRPDVQIDVIG</sequence>
<dbReference type="InterPro" id="IPR045527">
    <property type="entry name" value="DUF6470"/>
</dbReference>
<organism evidence="1 2">
    <name type="scientific">Solibacillus faecavium</name>
    <dbReference type="NCBI Taxonomy" id="2762221"/>
    <lineage>
        <taxon>Bacteria</taxon>
        <taxon>Bacillati</taxon>
        <taxon>Bacillota</taxon>
        <taxon>Bacilli</taxon>
        <taxon>Bacillales</taxon>
        <taxon>Caryophanaceae</taxon>
        <taxon>Solibacillus</taxon>
    </lineage>
</organism>
<dbReference type="RefSeq" id="WP_191698676.1">
    <property type="nucleotide sequence ID" value="NZ_JACSPZ010000001.1"/>
</dbReference>
<dbReference type="Pfam" id="PF20074">
    <property type="entry name" value="DUF6470"/>
    <property type="match status" value="1"/>
</dbReference>
<dbReference type="Proteomes" id="UP000619101">
    <property type="component" value="Unassembled WGS sequence"/>
</dbReference>
<comment type="caution">
    <text evidence="1">The sequence shown here is derived from an EMBL/GenBank/DDBJ whole genome shotgun (WGS) entry which is preliminary data.</text>
</comment>
<evidence type="ECO:0008006" key="3">
    <source>
        <dbReference type="Google" id="ProtNLM"/>
    </source>
</evidence>
<proteinExistence type="predicted"/>